<dbReference type="EMBL" id="KJ776583">
    <property type="protein sequence ID" value="AIW54906.1"/>
    <property type="molecule type" value="Genomic_DNA"/>
</dbReference>
<accession>A0A0A0UTN0</accession>
<geneLocation type="plasmid" evidence="2">
    <name>p05/025</name>
</geneLocation>
<keyword evidence="3" id="KW-0614">Plasmid</keyword>
<dbReference type="EMBL" id="KJ776585">
    <property type="protein sequence ID" value="AIW55015.1"/>
    <property type="molecule type" value="Genomic_DNA"/>
</dbReference>
<evidence type="ECO:0000313" key="3">
    <source>
        <dbReference type="EMBL" id="AIW54906.1"/>
    </source>
</evidence>
<evidence type="ECO:0000313" key="2">
    <source>
        <dbReference type="EMBL" id="AIW54792.1"/>
    </source>
</evidence>
<geneLocation type="plasmid" evidence="1">
    <name>pKAPB2</name>
</geneLocation>
<dbReference type="RefSeq" id="WP_154695425.1">
    <property type="nucleotide sequence ID" value="NZ_KJ776579.1"/>
</dbReference>
<dbReference type="EMBL" id="KJ776579">
    <property type="protein sequence ID" value="AIW54657.1"/>
    <property type="molecule type" value="Genomic_DNA"/>
</dbReference>
<dbReference type="EMBL" id="KJ776584">
    <property type="protein sequence ID" value="AIW54961.1"/>
    <property type="molecule type" value="Genomic_DNA"/>
</dbReference>
<geneLocation type="plasmid" evidence="4">
    <name>pKAPB8</name>
</geneLocation>
<evidence type="ECO:0000313" key="5">
    <source>
        <dbReference type="EMBL" id="AIW55015.1"/>
    </source>
</evidence>
<reference evidence="3" key="1">
    <citation type="journal article" date="2014" name="Genome Biol. Evol.">
        <title>Three classes of plasmid (47-63 kb) carry the type B neurotoxin gene cluster of group II Clostridium botulinum.</title>
        <authorList>
            <person name="Carter A.T."/>
            <person name="Austin J.W."/>
            <person name="Weedmark K.A."/>
            <person name="Corbett C."/>
            <person name="Peck M.W."/>
        </authorList>
    </citation>
    <scope>NUCLEOTIDE SEQUENCE</scope>
    <source>
        <strain evidence="5">DB2</strain>
        <strain evidence="2">IFR_05/025</strain>
        <strain evidence="1">KapchunkaB2</strain>
        <strain evidence="3">KapchunkaB3</strain>
        <strain evidence="4">KapchunkaB8</strain>
        <plasmid evidence="2">p05/025</plasmid>
        <plasmid evidence="5">pDB2</plasmid>
        <plasmid evidence="1">pKAPB2</plasmid>
        <plasmid evidence="3">pKAPB3</plasmid>
        <plasmid evidence="4">pKAPB8</plasmid>
    </source>
</reference>
<name>A0A0A0UTN0_CLOBO</name>
<evidence type="ECO:0000313" key="4">
    <source>
        <dbReference type="EMBL" id="AIW54961.1"/>
    </source>
</evidence>
<organism evidence="3">
    <name type="scientific">Clostridium botulinum</name>
    <dbReference type="NCBI Taxonomy" id="1491"/>
    <lineage>
        <taxon>Bacteria</taxon>
        <taxon>Bacillati</taxon>
        <taxon>Bacillota</taxon>
        <taxon>Clostridia</taxon>
        <taxon>Eubacteriales</taxon>
        <taxon>Clostridiaceae</taxon>
        <taxon>Clostridium</taxon>
    </lineage>
</organism>
<dbReference type="AlphaFoldDB" id="A0A0A0UTN0"/>
<geneLocation type="plasmid" evidence="3">
    <name>pKAPB3</name>
</geneLocation>
<geneLocation type="plasmid" evidence="5">
    <name>pDB2</name>
</geneLocation>
<evidence type="ECO:0000313" key="1">
    <source>
        <dbReference type="EMBL" id="AIW54657.1"/>
    </source>
</evidence>
<proteinExistence type="predicted"/>
<protein>
    <submittedName>
        <fullName evidence="3">Uncharacterized protein</fullName>
    </submittedName>
</protein>
<sequence>MAKSKIDNESKELAITILKTKDIDPEEWLNEKYKEVITQNSKILIECLKNSQI</sequence>
<dbReference type="EMBL" id="KJ776581">
    <property type="protein sequence ID" value="AIW54792.1"/>
    <property type="molecule type" value="Genomic_DNA"/>
</dbReference>